<reference evidence="1 2" key="1">
    <citation type="submission" date="2017-07" db="EMBL/GenBank/DDBJ databases">
        <title>Phylogenetic study on the rhizospheric bacterium Ochrobactrum sp. A44.</title>
        <authorList>
            <person name="Krzyzanowska D.M."/>
            <person name="Ossowicki A."/>
            <person name="Rajewska M."/>
            <person name="Maciag T."/>
            <person name="Kaczynski Z."/>
            <person name="Czerwicka M."/>
            <person name="Jafra S."/>
        </authorList>
    </citation>
    <scope>NUCLEOTIDE SEQUENCE [LARGE SCALE GENOMIC DNA]</scope>
    <source>
        <strain evidence="1 2">PR17</strain>
    </source>
</reference>
<gene>
    <name evidence="1" type="ORF">CEV32_0768</name>
</gene>
<sequence>MSQAGDAGDWALPRQSLIDSLRRSNAAFLIACLKAFNTSTQDKSR</sequence>
<accession>A0A256FCJ5</accession>
<evidence type="ECO:0000313" key="1">
    <source>
        <dbReference type="EMBL" id="OYR12597.1"/>
    </source>
</evidence>
<evidence type="ECO:0000313" key="2">
    <source>
        <dbReference type="Proteomes" id="UP000216345"/>
    </source>
</evidence>
<proteinExistence type="predicted"/>
<dbReference type="Proteomes" id="UP000216345">
    <property type="component" value="Unassembled WGS sequence"/>
</dbReference>
<name>A0A256FCJ5_9HYPH</name>
<organism evidence="1 2">
    <name type="scientific">Brucella rhizosphaerae</name>
    <dbReference type="NCBI Taxonomy" id="571254"/>
    <lineage>
        <taxon>Bacteria</taxon>
        <taxon>Pseudomonadati</taxon>
        <taxon>Pseudomonadota</taxon>
        <taxon>Alphaproteobacteria</taxon>
        <taxon>Hyphomicrobiales</taxon>
        <taxon>Brucellaceae</taxon>
        <taxon>Brucella/Ochrobactrum group</taxon>
        <taxon>Brucella</taxon>
    </lineage>
</organism>
<protein>
    <submittedName>
        <fullName evidence="1">Uncharacterized protein</fullName>
    </submittedName>
</protein>
<dbReference type="EMBL" id="NNRK01000029">
    <property type="protein sequence ID" value="OYR12597.1"/>
    <property type="molecule type" value="Genomic_DNA"/>
</dbReference>
<keyword evidence="2" id="KW-1185">Reference proteome</keyword>
<comment type="caution">
    <text evidence="1">The sequence shown here is derived from an EMBL/GenBank/DDBJ whole genome shotgun (WGS) entry which is preliminary data.</text>
</comment>
<dbReference type="AlphaFoldDB" id="A0A256FCJ5"/>